<dbReference type="STRING" id="429701.A0A2G9G0U4"/>
<reference evidence="4" key="2">
    <citation type="journal article" date="2018" name="Gigascience">
        <title>Genome assembly of the Pink Ipe (Handroanthus impetiginosus, Bignoniaceae), a highly valued, ecologically keystone Neotropical timber forest tree.</title>
        <authorList>
            <person name="Silva-Junior O.B."/>
            <person name="Grattapaglia D."/>
            <person name="Novaes E."/>
            <person name="Collevatti R.G."/>
        </authorList>
    </citation>
    <scope>NUCLEOTIDE SEQUENCE [LARGE SCALE GENOMIC DNA]</scope>
    <source>
        <strain evidence="4">cv. UFG-1</strain>
    </source>
</reference>
<dbReference type="AlphaFoldDB" id="A0A2G9G0U4"/>
<sequence>MEFCEVFHFFIILKDSIKLLAKNWKFMASITILSLLLPSILIFLFRYPFQSLLDNITSYRSLWALLAIEIVFLLAYLALSHLSAIATILVSSKSYSGKNLSLQDLFSDIKRTWRCTLSTGFRLKNYSYFIGVASALLVILYPNRFTICIAIFVWIVILVYQLYLSVVWVLSFVVSIVEEGYQGKEALEKAEKLVKGQRLHGFMLNLFFNLLVLISFPAYWITFADKGFVNTILFFVNFSSLVRIFVSMAYTVFYFQCKKHHGEEVEILGDFNYTKLPAASLGSDIP</sequence>
<keyword evidence="1" id="KW-0472">Membrane</keyword>
<dbReference type="OrthoDB" id="1165804at2759"/>
<keyword evidence="4" id="KW-1185">Reference proteome</keyword>
<dbReference type="PANTHER" id="PTHR33133">
    <property type="entry name" value="OS08G0107100 PROTEIN-RELATED"/>
    <property type="match status" value="1"/>
</dbReference>
<keyword evidence="1" id="KW-1133">Transmembrane helix</keyword>
<keyword evidence="1" id="KW-0812">Transmembrane</keyword>
<name>A0A2G9G0U4_9LAMI</name>
<accession>A0A2G9G0U4</accession>
<evidence type="ECO:0000313" key="3">
    <source>
        <dbReference type="EMBL" id="PIN23064.1"/>
    </source>
</evidence>
<feature type="transmembrane region" description="Helical" evidence="1">
    <location>
        <begin position="61"/>
        <end position="90"/>
    </location>
</feature>
<organism evidence="2 4">
    <name type="scientific">Handroanthus impetiginosus</name>
    <dbReference type="NCBI Taxonomy" id="429701"/>
    <lineage>
        <taxon>Eukaryota</taxon>
        <taxon>Viridiplantae</taxon>
        <taxon>Streptophyta</taxon>
        <taxon>Embryophyta</taxon>
        <taxon>Tracheophyta</taxon>
        <taxon>Spermatophyta</taxon>
        <taxon>Magnoliopsida</taxon>
        <taxon>eudicotyledons</taxon>
        <taxon>Gunneridae</taxon>
        <taxon>Pentapetalae</taxon>
        <taxon>asterids</taxon>
        <taxon>lamiids</taxon>
        <taxon>Lamiales</taxon>
        <taxon>Bignoniaceae</taxon>
        <taxon>Crescentiina</taxon>
        <taxon>Tabebuia alliance</taxon>
        <taxon>Handroanthus</taxon>
    </lineage>
</organism>
<dbReference type="PANTHER" id="PTHR33133:SF1">
    <property type="entry name" value="EXPRESSED PROTEIN-RELATED"/>
    <property type="match status" value="1"/>
</dbReference>
<evidence type="ECO:0000256" key="1">
    <source>
        <dbReference type="SAM" id="Phobius"/>
    </source>
</evidence>
<feature type="transmembrane region" description="Helical" evidence="1">
    <location>
        <begin position="126"/>
        <end position="143"/>
    </location>
</feature>
<dbReference type="Proteomes" id="UP000231279">
    <property type="component" value="Unassembled WGS sequence"/>
</dbReference>
<reference evidence="2" key="3">
    <citation type="journal article" date="2018" name="Gigascience">
        <title>Genome assembly of the pink ipe (Handroanthus impetiginosus, Bignoniaceae), a highly-valued ecologically keystone neotropical timber forest tree.</title>
        <authorList>
            <person name="Silva-Junior O.B."/>
            <person name="Novaes E."/>
            <person name="Grattapaglia D."/>
            <person name="Collevatti R.G."/>
        </authorList>
    </citation>
    <scope>NUCLEOTIDE SEQUENCE [LARGE SCALE GENOMIC DNA]</scope>
    <source>
        <strain evidence="2">UFG-1</strain>
        <tissue evidence="2">Leaf</tissue>
    </source>
</reference>
<evidence type="ECO:0000313" key="4">
    <source>
        <dbReference type="Proteomes" id="UP000231279"/>
    </source>
</evidence>
<dbReference type="EMBL" id="NKXS01007949">
    <property type="protein sequence ID" value="PIM98943.1"/>
    <property type="molecule type" value="Genomic_DNA"/>
</dbReference>
<feature type="transmembrane region" description="Helical" evidence="1">
    <location>
        <begin position="232"/>
        <end position="255"/>
    </location>
</feature>
<reference evidence="2" key="1">
    <citation type="submission" date="2017-07" db="EMBL/GenBank/DDBJ databases">
        <authorList>
            <person name="Sun Z.S."/>
            <person name="Albrecht U."/>
            <person name="Echele G."/>
            <person name="Lee C.C."/>
        </authorList>
    </citation>
    <scope>NUCLEOTIDE SEQUENCE</scope>
    <source>
        <strain evidence="2">UFG-1</strain>
        <tissue evidence="2">Leaf</tissue>
    </source>
</reference>
<protein>
    <submittedName>
        <fullName evidence="2">Uncharacterized protein</fullName>
    </submittedName>
</protein>
<feature type="transmembrane region" description="Helical" evidence="1">
    <location>
        <begin position="198"/>
        <end position="220"/>
    </location>
</feature>
<gene>
    <name evidence="3" type="ORF">CDL12_04223</name>
    <name evidence="2" type="ORF">CDL12_28567</name>
</gene>
<proteinExistence type="predicted"/>
<comment type="caution">
    <text evidence="2">The sequence shown here is derived from an EMBL/GenBank/DDBJ whole genome shotgun (WGS) entry which is preliminary data.</text>
</comment>
<feature type="transmembrane region" description="Helical" evidence="1">
    <location>
        <begin position="26"/>
        <end position="49"/>
    </location>
</feature>
<dbReference type="EMBL" id="NKXS01000639">
    <property type="protein sequence ID" value="PIN23064.1"/>
    <property type="molecule type" value="Genomic_DNA"/>
</dbReference>
<feature type="transmembrane region" description="Helical" evidence="1">
    <location>
        <begin position="149"/>
        <end position="177"/>
    </location>
</feature>
<evidence type="ECO:0000313" key="2">
    <source>
        <dbReference type="EMBL" id="PIM98943.1"/>
    </source>
</evidence>